<feature type="region of interest" description="Disordered" evidence="2">
    <location>
        <begin position="424"/>
        <end position="464"/>
    </location>
</feature>
<sequence>MNKKLSTPIGKMVVGIRRSISSHHDCNCDQQQQQQHSICQHNNNNCCQQKLTIDLNQSKAWHPKYYRQQQQQNPLYETKFIKIIRADHIDTDTKLNHRDNNNNNDNCDPKSSLIDVHINEINMMTKLRHTNVIQMLTSFVNENYLWQVMPLAEYGSADQWSRPNGLPESIIALIIKDVLNGLNYLHRKGIIHRAVCGSHILIMANGSCVLTGLKYSANVIQMGRWQPKIHQYPRHITAKLLNFLAPEILEQNLLGYNSKSDIYSLGIVCCELANGCIPFEDIVLTEMLLDKLTGNFPRPLDSTCDEIRNFPTNDPDISNEVQEKYNLYKNRTFSSHFHMFTIDHCLNFDSSSRPTAADLLNHQFIKQTKKYHHHHHHHHHHHNKDKDKSSSTRLPLLIEMLKNLPQNNSSTSRANNNVIIIMNDNDNDNNSQNKSTIINDNDDNEHCSSTQQQQQQTKSINMKQ</sequence>
<accession>A0ABQ8JD64</accession>
<evidence type="ECO:0000256" key="1">
    <source>
        <dbReference type="ARBA" id="ARBA00008874"/>
    </source>
</evidence>
<comment type="similarity">
    <text evidence="1">Belongs to the protein kinase superfamily. STE Ser/Thr protein kinase family. STE20 subfamily.</text>
</comment>
<evidence type="ECO:0000313" key="4">
    <source>
        <dbReference type="EMBL" id="KAH9420544.1"/>
    </source>
</evidence>
<evidence type="ECO:0000313" key="5">
    <source>
        <dbReference type="Proteomes" id="UP000887458"/>
    </source>
</evidence>
<dbReference type="InterPro" id="IPR011009">
    <property type="entry name" value="Kinase-like_dom_sf"/>
</dbReference>
<name>A0ABQ8JD64_DERPT</name>
<evidence type="ECO:0000256" key="2">
    <source>
        <dbReference type="SAM" id="MobiDB-lite"/>
    </source>
</evidence>
<dbReference type="PANTHER" id="PTHR48014">
    <property type="entry name" value="SERINE/THREONINE-PROTEIN KINASE FRAY2"/>
    <property type="match status" value="1"/>
</dbReference>
<dbReference type="Gene3D" id="3.30.200.20">
    <property type="entry name" value="Phosphorylase Kinase, domain 1"/>
    <property type="match status" value="1"/>
</dbReference>
<comment type="caution">
    <text evidence="4">The sequence shown here is derived from an EMBL/GenBank/DDBJ whole genome shotgun (WGS) entry which is preliminary data.</text>
</comment>
<dbReference type="InterPro" id="IPR047173">
    <property type="entry name" value="STRAD_A/B-like"/>
</dbReference>
<reference evidence="4 5" key="1">
    <citation type="journal article" date="2018" name="J. Allergy Clin. Immunol.">
        <title>High-quality assembly of Dermatophagoides pteronyssinus genome and transcriptome reveals a wide range of novel allergens.</title>
        <authorList>
            <person name="Liu X.Y."/>
            <person name="Yang K.Y."/>
            <person name="Wang M.Q."/>
            <person name="Kwok J.S."/>
            <person name="Zeng X."/>
            <person name="Yang Z."/>
            <person name="Xiao X.J."/>
            <person name="Lau C.P."/>
            <person name="Li Y."/>
            <person name="Huang Z.M."/>
            <person name="Ba J.G."/>
            <person name="Yim A.K."/>
            <person name="Ouyang C.Y."/>
            <person name="Ngai S.M."/>
            <person name="Chan T.F."/>
            <person name="Leung E.L."/>
            <person name="Liu L."/>
            <person name="Liu Z.G."/>
            <person name="Tsui S.K."/>
        </authorList>
    </citation>
    <scope>NUCLEOTIDE SEQUENCE [LARGE SCALE GENOMIC DNA]</scope>
    <source>
        <strain evidence="4">Derp</strain>
    </source>
</reference>
<dbReference type="SUPFAM" id="SSF56112">
    <property type="entry name" value="Protein kinase-like (PK-like)"/>
    <property type="match status" value="1"/>
</dbReference>
<keyword evidence="5" id="KW-1185">Reference proteome</keyword>
<evidence type="ECO:0000259" key="3">
    <source>
        <dbReference type="PROSITE" id="PS50011"/>
    </source>
</evidence>
<dbReference type="EMBL" id="NJHN03000047">
    <property type="protein sequence ID" value="KAH9420544.1"/>
    <property type="molecule type" value="Genomic_DNA"/>
</dbReference>
<dbReference type="InterPro" id="IPR000719">
    <property type="entry name" value="Prot_kinase_dom"/>
</dbReference>
<protein>
    <recommendedName>
        <fullName evidence="3">Protein kinase domain-containing protein</fullName>
    </recommendedName>
</protein>
<gene>
    <name evidence="4" type="ORF">DERP_000970</name>
</gene>
<feature type="compositionally biased region" description="Basic residues" evidence="2">
    <location>
        <begin position="368"/>
        <end position="383"/>
    </location>
</feature>
<organism evidence="4 5">
    <name type="scientific">Dermatophagoides pteronyssinus</name>
    <name type="common">European house dust mite</name>
    <dbReference type="NCBI Taxonomy" id="6956"/>
    <lineage>
        <taxon>Eukaryota</taxon>
        <taxon>Metazoa</taxon>
        <taxon>Ecdysozoa</taxon>
        <taxon>Arthropoda</taxon>
        <taxon>Chelicerata</taxon>
        <taxon>Arachnida</taxon>
        <taxon>Acari</taxon>
        <taxon>Acariformes</taxon>
        <taxon>Sarcoptiformes</taxon>
        <taxon>Astigmata</taxon>
        <taxon>Psoroptidia</taxon>
        <taxon>Analgoidea</taxon>
        <taxon>Pyroglyphidae</taxon>
        <taxon>Dermatophagoidinae</taxon>
        <taxon>Dermatophagoides</taxon>
    </lineage>
</organism>
<dbReference type="PANTHER" id="PTHR48014:SF21">
    <property type="entry name" value="SERINE_THREONINE-PROTEIN KINASE FRAY2"/>
    <property type="match status" value="1"/>
</dbReference>
<dbReference type="PROSITE" id="PS50011">
    <property type="entry name" value="PROTEIN_KINASE_DOM"/>
    <property type="match status" value="1"/>
</dbReference>
<proteinExistence type="inferred from homology"/>
<dbReference type="Gene3D" id="1.10.510.10">
    <property type="entry name" value="Transferase(Phosphotransferase) domain 1"/>
    <property type="match status" value="1"/>
</dbReference>
<reference evidence="4 5" key="2">
    <citation type="journal article" date="2022" name="Mol. Biol. Evol.">
        <title>Comparative Genomics Reveals Insights into the Divergent Evolution of Astigmatic Mites and Household Pest Adaptations.</title>
        <authorList>
            <person name="Xiong Q."/>
            <person name="Wan A.T."/>
            <person name="Liu X."/>
            <person name="Fung C.S."/>
            <person name="Xiao X."/>
            <person name="Malainual N."/>
            <person name="Hou J."/>
            <person name="Wang L."/>
            <person name="Wang M."/>
            <person name="Yang K.Y."/>
            <person name="Cui Y."/>
            <person name="Leung E.L."/>
            <person name="Nong W."/>
            <person name="Shin S.K."/>
            <person name="Au S.W."/>
            <person name="Jeong K.Y."/>
            <person name="Chew F.T."/>
            <person name="Hui J.H."/>
            <person name="Leung T.F."/>
            <person name="Tungtrongchitr A."/>
            <person name="Zhong N."/>
            <person name="Liu Z."/>
            <person name="Tsui S.K."/>
        </authorList>
    </citation>
    <scope>NUCLEOTIDE SEQUENCE [LARGE SCALE GENOMIC DNA]</scope>
    <source>
        <strain evidence="4">Derp</strain>
    </source>
</reference>
<feature type="region of interest" description="Disordered" evidence="2">
    <location>
        <begin position="368"/>
        <end position="391"/>
    </location>
</feature>
<dbReference type="Pfam" id="PF00069">
    <property type="entry name" value="Pkinase"/>
    <property type="match status" value="1"/>
</dbReference>
<dbReference type="Proteomes" id="UP000887458">
    <property type="component" value="Unassembled WGS sequence"/>
</dbReference>
<feature type="domain" description="Protein kinase" evidence="3">
    <location>
        <begin position="69"/>
        <end position="365"/>
    </location>
</feature>